<protein>
    <submittedName>
        <fullName evidence="1">Uncharacterized protein</fullName>
    </submittedName>
</protein>
<dbReference type="OrthoDB" id="5422061at2759"/>
<dbReference type="Proteomes" id="UP000030758">
    <property type="component" value="Unassembled WGS sequence"/>
</dbReference>
<dbReference type="EMBL" id="KL367480">
    <property type="protein sequence ID" value="KFD71946.1"/>
    <property type="molecule type" value="Genomic_DNA"/>
</dbReference>
<name>A0A085NR50_9BILA</name>
<dbReference type="AlphaFoldDB" id="A0A085NR50"/>
<proteinExistence type="predicted"/>
<sequence>MLNQMFDVSAGKFQEHDAGEKLMSEDDNDNQKKFPHDRPKGMVYTISYKEVGRCNAATLRGGQRGLLVCDSASTHSSEEMKSFLPEGRIDQIMIPTGMTTYLRTLDIAINNPFETIYASK</sequence>
<gene>
    <name evidence="1" type="ORF">M514_16056</name>
</gene>
<evidence type="ECO:0000313" key="1">
    <source>
        <dbReference type="EMBL" id="KFD71946.1"/>
    </source>
</evidence>
<reference evidence="1" key="1">
    <citation type="journal article" date="2014" name="Nat. Genet.">
        <title>Genome and transcriptome of the porcine whipworm Trichuris suis.</title>
        <authorList>
            <person name="Jex A.R."/>
            <person name="Nejsum P."/>
            <person name="Schwarz E.M."/>
            <person name="Hu L."/>
            <person name="Young N.D."/>
            <person name="Hall R.S."/>
            <person name="Korhonen P.K."/>
            <person name="Liao S."/>
            <person name="Thamsborg S."/>
            <person name="Xia J."/>
            <person name="Xu P."/>
            <person name="Wang S."/>
            <person name="Scheerlinck J.P."/>
            <person name="Hofmann A."/>
            <person name="Sternberg P.W."/>
            <person name="Wang J."/>
            <person name="Gasser R.B."/>
        </authorList>
    </citation>
    <scope>NUCLEOTIDE SEQUENCE [LARGE SCALE GENOMIC DNA]</scope>
    <source>
        <strain evidence="1">DCEP-RM93F</strain>
    </source>
</reference>
<organism evidence="1">
    <name type="scientific">Trichuris suis</name>
    <name type="common">pig whipworm</name>
    <dbReference type="NCBI Taxonomy" id="68888"/>
    <lineage>
        <taxon>Eukaryota</taxon>
        <taxon>Metazoa</taxon>
        <taxon>Ecdysozoa</taxon>
        <taxon>Nematoda</taxon>
        <taxon>Enoplea</taxon>
        <taxon>Dorylaimia</taxon>
        <taxon>Trichinellida</taxon>
        <taxon>Trichuridae</taxon>
        <taxon>Trichuris</taxon>
    </lineage>
</organism>
<accession>A0A085NR50</accession>